<name>A0A7G1HU16_9BACT</name>
<dbReference type="Gene3D" id="3.40.50.300">
    <property type="entry name" value="P-loop containing nucleotide triphosphate hydrolases"/>
    <property type="match status" value="1"/>
</dbReference>
<dbReference type="SUPFAM" id="SSF52540">
    <property type="entry name" value="P-loop containing nucleoside triphosphate hydrolases"/>
    <property type="match status" value="1"/>
</dbReference>
<dbReference type="GO" id="GO:0006270">
    <property type="term" value="P:DNA replication initiation"/>
    <property type="evidence" value="ECO:0007669"/>
    <property type="project" value="UniProtKB-UniRule"/>
</dbReference>
<dbReference type="PANTHER" id="PTHR30050">
    <property type="entry name" value="CHROMOSOMAL REPLICATION INITIATOR PROTEIN DNAA"/>
    <property type="match status" value="1"/>
</dbReference>
<dbReference type="Pfam" id="PF08299">
    <property type="entry name" value="Bac_DnaA_C"/>
    <property type="match status" value="1"/>
</dbReference>
<evidence type="ECO:0000313" key="14">
    <source>
        <dbReference type="EMBL" id="BCI61648.1"/>
    </source>
</evidence>
<evidence type="ECO:0000256" key="5">
    <source>
        <dbReference type="ARBA" id="ARBA00022840"/>
    </source>
</evidence>
<dbReference type="InterPro" id="IPR038454">
    <property type="entry name" value="DnaA_N_sf"/>
</dbReference>
<feature type="binding site" evidence="8">
    <location>
        <position position="176"/>
    </location>
    <ligand>
        <name>ATP</name>
        <dbReference type="ChEBI" id="CHEBI:30616"/>
    </ligand>
</feature>
<dbReference type="InterPro" id="IPR027417">
    <property type="entry name" value="P-loop_NTPase"/>
</dbReference>
<feature type="domain" description="AAA+ ATPase" evidence="12">
    <location>
        <begin position="162"/>
        <end position="293"/>
    </location>
</feature>
<dbReference type="SMART" id="SM00382">
    <property type="entry name" value="AAA"/>
    <property type="match status" value="1"/>
</dbReference>
<dbReference type="AlphaFoldDB" id="A0A7G1HU16"/>
<keyword evidence="15" id="KW-1185">Reference proteome</keyword>
<dbReference type="InterPro" id="IPR018312">
    <property type="entry name" value="Chromosome_initiator_DnaA_CS"/>
</dbReference>
<dbReference type="PROSITE" id="PS01008">
    <property type="entry name" value="DNAA"/>
    <property type="match status" value="1"/>
</dbReference>
<evidence type="ECO:0000256" key="9">
    <source>
        <dbReference type="NCBIfam" id="TIGR00362"/>
    </source>
</evidence>
<dbReference type="InterPro" id="IPR010921">
    <property type="entry name" value="Trp_repressor/repl_initiator"/>
</dbReference>
<dbReference type="PROSITE" id="PS00675">
    <property type="entry name" value="SIGMA54_INTERACT_1"/>
    <property type="match status" value="1"/>
</dbReference>
<evidence type="ECO:0000259" key="13">
    <source>
        <dbReference type="SMART" id="SM00760"/>
    </source>
</evidence>
<dbReference type="Gene3D" id="1.10.1750.10">
    <property type="match status" value="1"/>
</dbReference>
<dbReference type="GO" id="GO:0003688">
    <property type="term" value="F:DNA replication origin binding"/>
    <property type="evidence" value="ECO:0007669"/>
    <property type="project" value="UniProtKB-UniRule"/>
</dbReference>
<dbReference type="Proteomes" id="UP000594042">
    <property type="component" value="Chromosome"/>
</dbReference>
<dbReference type="FunFam" id="3.40.50.300:FF:000668">
    <property type="entry name" value="Chromosomal replication initiator protein DnaA"/>
    <property type="match status" value="1"/>
</dbReference>
<dbReference type="GO" id="GO:0006275">
    <property type="term" value="P:regulation of DNA replication"/>
    <property type="evidence" value="ECO:0007669"/>
    <property type="project" value="UniProtKB-UniRule"/>
</dbReference>
<dbReference type="Pfam" id="PF00308">
    <property type="entry name" value="Bac_DnaA"/>
    <property type="match status" value="1"/>
</dbReference>
<comment type="subcellular location">
    <subcellularLocation>
        <location evidence="8">Cytoplasm</location>
    </subcellularLocation>
</comment>
<dbReference type="InterPro" id="IPR025662">
    <property type="entry name" value="Sigma_54_int_dom_ATP-bd_1"/>
</dbReference>
<comment type="similarity">
    <text evidence="1 8 11">Belongs to the DnaA family.</text>
</comment>
<organism evidence="14 15">
    <name type="scientific">Coprobacter secundus subsp. similis</name>
    <dbReference type="NCBI Taxonomy" id="2751153"/>
    <lineage>
        <taxon>Bacteria</taxon>
        <taxon>Pseudomonadati</taxon>
        <taxon>Bacteroidota</taxon>
        <taxon>Bacteroidia</taxon>
        <taxon>Bacteroidales</taxon>
        <taxon>Barnesiellaceae</taxon>
        <taxon>Coprobacter</taxon>
    </lineage>
</organism>
<dbReference type="Pfam" id="PF11638">
    <property type="entry name" value="DnaA_N"/>
    <property type="match status" value="1"/>
</dbReference>
<evidence type="ECO:0000256" key="8">
    <source>
        <dbReference type="HAMAP-Rule" id="MF_00377"/>
    </source>
</evidence>
<evidence type="ECO:0000256" key="4">
    <source>
        <dbReference type="ARBA" id="ARBA00022741"/>
    </source>
</evidence>
<feature type="domain" description="Chromosomal replication initiator DnaA C-terminal" evidence="13">
    <location>
        <begin position="373"/>
        <end position="442"/>
    </location>
</feature>
<evidence type="ECO:0000256" key="1">
    <source>
        <dbReference type="ARBA" id="ARBA00006583"/>
    </source>
</evidence>
<dbReference type="HAMAP" id="MF_00377">
    <property type="entry name" value="DnaA_bact"/>
    <property type="match status" value="1"/>
</dbReference>
<dbReference type="Gene3D" id="1.10.8.60">
    <property type="match status" value="1"/>
</dbReference>
<feature type="binding site" evidence="8">
    <location>
        <position position="173"/>
    </location>
    <ligand>
        <name>ATP</name>
        <dbReference type="ChEBI" id="CHEBI:30616"/>
    </ligand>
</feature>
<evidence type="ECO:0000259" key="12">
    <source>
        <dbReference type="SMART" id="SM00382"/>
    </source>
</evidence>
<keyword evidence="4 8" id="KW-0547">Nucleotide-binding</keyword>
<dbReference type="RefSeq" id="WP_055100031.1">
    <property type="nucleotide sequence ID" value="NZ_AP023322.1"/>
</dbReference>
<feature type="region of interest" description="Domain IV, binds dsDNA" evidence="8">
    <location>
        <begin position="346"/>
        <end position="465"/>
    </location>
</feature>
<dbReference type="InterPro" id="IPR013159">
    <property type="entry name" value="DnaA_C"/>
</dbReference>
<dbReference type="InterPro" id="IPR013317">
    <property type="entry name" value="DnaA_dom"/>
</dbReference>
<keyword evidence="7 8" id="KW-0238">DNA-binding</keyword>
<comment type="caution">
    <text evidence="8">Lacks conserved residue(s) required for the propagation of feature annotation.</text>
</comment>
<dbReference type="InterPro" id="IPR024633">
    <property type="entry name" value="DnaA_N_dom"/>
</dbReference>
<dbReference type="GO" id="GO:0005737">
    <property type="term" value="C:cytoplasm"/>
    <property type="evidence" value="ECO:0007669"/>
    <property type="project" value="UniProtKB-SubCell"/>
</dbReference>
<feature type="binding site" evidence="8">
    <location>
        <position position="175"/>
    </location>
    <ligand>
        <name>ATP</name>
        <dbReference type="ChEBI" id="CHEBI:30616"/>
    </ligand>
</feature>
<evidence type="ECO:0000256" key="11">
    <source>
        <dbReference type="RuleBase" id="RU004227"/>
    </source>
</evidence>
<keyword evidence="6 8" id="KW-0446">Lipid-binding</keyword>
<feature type="binding site" evidence="8">
    <location>
        <position position="177"/>
    </location>
    <ligand>
        <name>ATP</name>
        <dbReference type="ChEBI" id="CHEBI:30616"/>
    </ligand>
</feature>
<comment type="function">
    <text evidence="8 10">Plays an essential role in the initiation and regulation of chromosomal replication. ATP-DnaA binds to the origin of replication (oriC) to initiate formation of the DNA replication initiation complex once per cell cycle. Binds the DnaA box (a 9 base pair repeat at the origin) and separates the double-stranded (ds)DNA. Forms a right-handed helical filament on oriC DNA; dsDNA binds to the exterior of the filament while single-stranded (ss)DNA is stabiized in the filament's interior. The ATP-DnaA-oriC complex binds and stabilizes one strand of the AT-rich DNA unwinding element (DUE), permitting loading of DNA polymerase. After initiation quickly degrades to an ADP-DnaA complex that is not apt for DNA replication. Binds acidic phospholipids.</text>
</comment>
<evidence type="ECO:0000256" key="10">
    <source>
        <dbReference type="RuleBase" id="RU000577"/>
    </source>
</evidence>
<dbReference type="SMART" id="SM00760">
    <property type="entry name" value="Bac_DnaA_C"/>
    <property type="match status" value="1"/>
</dbReference>
<dbReference type="InterPro" id="IPR001957">
    <property type="entry name" value="Chromosome_initiator_DnaA"/>
</dbReference>
<keyword evidence="2 8" id="KW-0963">Cytoplasm</keyword>
<proteinExistence type="inferred from homology"/>
<comment type="subunit">
    <text evidence="8">Oligomerizes as a right-handed, spiral filament on DNA at oriC.</text>
</comment>
<comment type="domain">
    <text evidence="8">Domain I is involved in oligomerization and binding regulators, domain II is flexibile and of varying length in different bacteria, domain III forms the AAA+ region, while domain IV binds dsDNA.</text>
</comment>
<dbReference type="GO" id="GO:0008289">
    <property type="term" value="F:lipid binding"/>
    <property type="evidence" value="ECO:0007669"/>
    <property type="project" value="UniProtKB-KW"/>
</dbReference>
<protein>
    <recommendedName>
        <fullName evidence="8 9">Chromosomal replication initiator protein DnaA</fullName>
    </recommendedName>
</protein>
<dbReference type="CDD" id="cd00009">
    <property type="entry name" value="AAA"/>
    <property type="match status" value="1"/>
</dbReference>
<dbReference type="InterPro" id="IPR020591">
    <property type="entry name" value="Chromosome_initiator_DnaA-like"/>
</dbReference>
<dbReference type="NCBIfam" id="TIGR00362">
    <property type="entry name" value="DnaA"/>
    <property type="match status" value="1"/>
</dbReference>
<dbReference type="KEGG" id="copr:Cop2CBH44_00010"/>
<dbReference type="EMBL" id="AP023322">
    <property type="protein sequence ID" value="BCI61648.1"/>
    <property type="molecule type" value="Genomic_DNA"/>
</dbReference>
<reference evidence="15" key="1">
    <citation type="submission" date="2020-07" db="EMBL/GenBank/DDBJ databases">
        <title>Complete genome sequencing of Coprobacter sp. strain 2CBH44.</title>
        <authorList>
            <person name="Sakamoto M."/>
            <person name="Murakami T."/>
            <person name="Mori H."/>
        </authorList>
    </citation>
    <scope>NUCLEOTIDE SEQUENCE [LARGE SCALE GENOMIC DNA]</scope>
    <source>
        <strain evidence="15">2CBH44</strain>
    </source>
</reference>
<dbReference type="PANTHER" id="PTHR30050:SF2">
    <property type="entry name" value="CHROMOSOMAL REPLICATION INITIATOR PROTEIN DNAA"/>
    <property type="match status" value="1"/>
</dbReference>
<evidence type="ECO:0000256" key="2">
    <source>
        <dbReference type="ARBA" id="ARBA00022490"/>
    </source>
</evidence>
<dbReference type="InterPro" id="IPR003593">
    <property type="entry name" value="AAA+_ATPase"/>
</dbReference>
<sequence length="465" mass="53444">MSSDHVSLWDRCLTIIKDNVPEAIYTNWFAPIVPYSFENNVLIIQVPTHFFYEYLELNFRKILQLALFRVFGKGIQLKYKIMMVSDPKTEVDIETVTKPVSVEVKKTAPAVQIPDPFKRHVYEELDSQLNPNYNFDNYCQSPSNQLARTAGMTIADKPGKNAFNPFFLFGESGVGKTHLVQAIGVRIKEQNPQARVLYISSHLFQVQYTNAVRSNTVNDFINFYQSIDVLLIDDIQELASKIQTQNTFFHIFNHLHQNNKQLVLTSDRPPVSLEGMVPRLLTRFKWGLTAKVERPDYELRKNILLNKVHHDGLAISDEVIEYISRNITDNVRDLEGVIVSLMAHSTIFNRDITIELAERVLSTCVRIEKKQITIDSIKQTVCEFYDMDPKLLQAKTRKREIVQARQISMYLAKKYTDSSLSFIGSAIGKKDHATVLHACKTITDQIETDKTLRANVAEIEQLLRK</sequence>
<keyword evidence="3 8" id="KW-0235">DNA replication</keyword>
<evidence type="ECO:0000256" key="6">
    <source>
        <dbReference type="ARBA" id="ARBA00023121"/>
    </source>
</evidence>
<evidence type="ECO:0000313" key="15">
    <source>
        <dbReference type="Proteomes" id="UP000594042"/>
    </source>
</evidence>
<dbReference type="CDD" id="cd06571">
    <property type="entry name" value="Bac_DnaA_C"/>
    <property type="match status" value="1"/>
</dbReference>
<gene>
    <name evidence="8 14" type="primary">dnaA</name>
    <name evidence="14" type="ORF">Cop2CBH44_00010</name>
</gene>
<dbReference type="PRINTS" id="PR00051">
    <property type="entry name" value="DNAA"/>
</dbReference>
<evidence type="ECO:0000256" key="3">
    <source>
        <dbReference type="ARBA" id="ARBA00022705"/>
    </source>
</evidence>
<dbReference type="GO" id="GO:0005886">
    <property type="term" value="C:plasma membrane"/>
    <property type="evidence" value="ECO:0007669"/>
    <property type="project" value="TreeGrafter"/>
</dbReference>
<accession>A0A7G1HU16</accession>
<dbReference type="Gene3D" id="3.30.300.180">
    <property type="match status" value="1"/>
</dbReference>
<feature type="region of interest" description="Domain I, interacts with DnaA modulators" evidence="8">
    <location>
        <begin position="1"/>
        <end position="96"/>
    </location>
</feature>
<dbReference type="SUPFAM" id="SSF48295">
    <property type="entry name" value="TrpR-like"/>
    <property type="match status" value="1"/>
</dbReference>
<evidence type="ECO:0000256" key="7">
    <source>
        <dbReference type="ARBA" id="ARBA00023125"/>
    </source>
</evidence>
<keyword evidence="5 8" id="KW-0067">ATP-binding</keyword>
<dbReference type="GO" id="GO:0005524">
    <property type="term" value="F:ATP binding"/>
    <property type="evidence" value="ECO:0007669"/>
    <property type="project" value="UniProtKB-UniRule"/>
</dbReference>